<sequence>DDGELPLLSDSCVKCLVVRDKKTGSCKGFCFLEFLTLEAATAAVTLLSAGVQVAGAIVSAQLARQSGTVIKKGQDKHSKKVQARSQADRECLFDLRIQGQVYDKTGRNGPPPPLKRQGARIKPPPSSVQFARYTAQQQNSLCLTDAERLLRLQDEQQSLEDQQLCLEDEVAVLKQTP</sequence>
<dbReference type="SUPFAM" id="SSF54928">
    <property type="entry name" value="RNA-binding domain, RBD"/>
    <property type="match status" value="1"/>
</dbReference>
<name>A0A813LIJ9_POLGL</name>
<dbReference type="GO" id="GO:0003723">
    <property type="term" value="F:RNA binding"/>
    <property type="evidence" value="ECO:0007669"/>
    <property type="project" value="InterPro"/>
</dbReference>
<accession>A0A813LIJ9</accession>
<dbReference type="EMBL" id="CAJNNW010035700">
    <property type="protein sequence ID" value="CAE8729434.1"/>
    <property type="molecule type" value="Genomic_DNA"/>
</dbReference>
<dbReference type="Proteomes" id="UP000626109">
    <property type="component" value="Unassembled WGS sequence"/>
</dbReference>
<feature type="region of interest" description="Disordered" evidence="1">
    <location>
        <begin position="102"/>
        <end position="125"/>
    </location>
</feature>
<dbReference type="InterPro" id="IPR035979">
    <property type="entry name" value="RBD_domain_sf"/>
</dbReference>
<dbReference type="Gene3D" id="3.30.70.330">
    <property type="match status" value="1"/>
</dbReference>
<evidence type="ECO:0000259" key="2">
    <source>
        <dbReference type="Pfam" id="PF00076"/>
    </source>
</evidence>
<feature type="non-terminal residue" evidence="3">
    <location>
        <position position="177"/>
    </location>
</feature>
<dbReference type="AlphaFoldDB" id="A0A813LIJ9"/>
<protein>
    <recommendedName>
        <fullName evidence="2">RRM domain-containing protein</fullName>
    </recommendedName>
</protein>
<comment type="caution">
    <text evidence="3">The sequence shown here is derived from an EMBL/GenBank/DDBJ whole genome shotgun (WGS) entry which is preliminary data.</text>
</comment>
<evidence type="ECO:0000313" key="4">
    <source>
        <dbReference type="Proteomes" id="UP000626109"/>
    </source>
</evidence>
<gene>
    <name evidence="3" type="ORF">PGLA2088_LOCUS45409</name>
</gene>
<dbReference type="InterPro" id="IPR012677">
    <property type="entry name" value="Nucleotide-bd_a/b_plait_sf"/>
</dbReference>
<dbReference type="Pfam" id="PF00076">
    <property type="entry name" value="RRM_1"/>
    <property type="match status" value="1"/>
</dbReference>
<organism evidence="3 4">
    <name type="scientific">Polarella glacialis</name>
    <name type="common">Dinoflagellate</name>
    <dbReference type="NCBI Taxonomy" id="89957"/>
    <lineage>
        <taxon>Eukaryota</taxon>
        <taxon>Sar</taxon>
        <taxon>Alveolata</taxon>
        <taxon>Dinophyceae</taxon>
        <taxon>Suessiales</taxon>
        <taxon>Suessiaceae</taxon>
        <taxon>Polarella</taxon>
    </lineage>
</organism>
<evidence type="ECO:0000313" key="3">
    <source>
        <dbReference type="EMBL" id="CAE8729434.1"/>
    </source>
</evidence>
<feature type="domain" description="RRM" evidence="2">
    <location>
        <begin position="13"/>
        <end position="45"/>
    </location>
</feature>
<proteinExistence type="predicted"/>
<evidence type="ECO:0000256" key="1">
    <source>
        <dbReference type="SAM" id="MobiDB-lite"/>
    </source>
</evidence>
<dbReference type="InterPro" id="IPR000504">
    <property type="entry name" value="RRM_dom"/>
</dbReference>
<reference evidence="3" key="1">
    <citation type="submission" date="2021-02" db="EMBL/GenBank/DDBJ databases">
        <authorList>
            <person name="Dougan E. K."/>
            <person name="Rhodes N."/>
            <person name="Thang M."/>
            <person name="Chan C."/>
        </authorList>
    </citation>
    <scope>NUCLEOTIDE SEQUENCE</scope>
</reference>